<name>A0A2V4EBL8_9GAMM</name>
<accession>A0A2V4EBL8</accession>
<comment type="caution">
    <text evidence="1">The sequence shown here is derived from an EMBL/GenBank/DDBJ whole genome shotgun (WGS) entry which is preliminary data.</text>
</comment>
<dbReference type="RefSeq" id="WP_110422837.1">
    <property type="nucleotide sequence ID" value="NZ_QGLP01000004.1"/>
</dbReference>
<dbReference type="EMBL" id="QGLP01000004">
    <property type="protein sequence ID" value="PXZ05727.1"/>
    <property type="molecule type" value="Genomic_DNA"/>
</dbReference>
<evidence type="ECO:0000313" key="1">
    <source>
        <dbReference type="EMBL" id="PXZ05727.1"/>
    </source>
</evidence>
<organism evidence="1 2">
    <name type="scientific">Gilliamella apicola</name>
    <dbReference type="NCBI Taxonomy" id="1196095"/>
    <lineage>
        <taxon>Bacteria</taxon>
        <taxon>Pseudomonadati</taxon>
        <taxon>Pseudomonadota</taxon>
        <taxon>Gammaproteobacteria</taxon>
        <taxon>Orbales</taxon>
        <taxon>Orbaceae</taxon>
        <taxon>Gilliamella</taxon>
    </lineage>
</organism>
<sequence>MMLLKGFKFVLFLLIPWLKRFIILAVSSIFLMNQLASALVVQTARVVNGNPPYFSDPEAIGVNGAREYNQQNFHYFGLKFQSSTFTGMNGLNQHLRNINFPQVDPNTTTPNQLLATLKSNYGFDGFMVPFNSSNPMDTQLVTDDDGDNIAQITPPDGGFKIDWFYRAANKSFLLLEADRNRTFCELARLGWNPYIRVSGSIAIVTKYGIPNFRVYSTPKSDFFIYNAIKPTVCANRPSVIYSFPYQNRDYTGDWTTLTWGEVSDPHIVDSGFVNSVSSGGFPTTGFDQARFLMFIAGVPFDLSTITSSNSSKGVSVQLNKITDGDVDSPLVNSAVQIKLTGQATDTNPTFTIKSNNEDIYTFTINKWFTSPSQNFYNYNQSSNVCQGSYVVPTIEDLTNSDQSLIINNGACTRDNSSNNCLAIRTNHYYRKVGNSLLAEWGDVTNQENFYHHTYPGNHFPKGRLYWTSNERDRNNQYTVGTTIGAIEWQPKDNELYFVCVLK</sequence>
<gene>
    <name evidence="1" type="ORF">DKK79_03375</name>
</gene>
<dbReference type="AlphaFoldDB" id="A0A2V4EBL8"/>
<evidence type="ECO:0000313" key="2">
    <source>
        <dbReference type="Proteomes" id="UP000247483"/>
    </source>
</evidence>
<dbReference type="Proteomes" id="UP000247483">
    <property type="component" value="Unassembled WGS sequence"/>
</dbReference>
<proteinExistence type="predicted"/>
<reference evidence="1 2" key="1">
    <citation type="submission" date="2018-05" db="EMBL/GenBank/DDBJ databases">
        <title>Reference genomes for bee gut microbiota database.</title>
        <authorList>
            <person name="Ellegaard K.M."/>
        </authorList>
    </citation>
    <scope>NUCLEOTIDE SEQUENCE [LARGE SCALE GENOMIC DNA]</scope>
    <source>
        <strain evidence="1 2">ESL0177</strain>
    </source>
</reference>
<protein>
    <submittedName>
        <fullName evidence="1">Uncharacterized protein</fullName>
    </submittedName>
</protein>